<organism evidence="1 2">
    <name type="scientific">Candidatus Uhrbacteria bacterium RIFOXYC2_FULL_47_19</name>
    <dbReference type="NCBI Taxonomy" id="1802424"/>
    <lineage>
        <taxon>Bacteria</taxon>
        <taxon>Candidatus Uhriibacteriota</taxon>
    </lineage>
</organism>
<accession>A0A1F7WFI0</accession>
<comment type="caution">
    <text evidence="1">The sequence shown here is derived from an EMBL/GenBank/DDBJ whole genome shotgun (WGS) entry which is preliminary data.</text>
</comment>
<reference evidence="1 2" key="1">
    <citation type="journal article" date="2016" name="Nat. Commun.">
        <title>Thousands of microbial genomes shed light on interconnected biogeochemical processes in an aquifer system.</title>
        <authorList>
            <person name="Anantharaman K."/>
            <person name="Brown C.T."/>
            <person name="Hug L.A."/>
            <person name="Sharon I."/>
            <person name="Castelle C.J."/>
            <person name="Probst A.J."/>
            <person name="Thomas B.C."/>
            <person name="Singh A."/>
            <person name="Wilkins M.J."/>
            <person name="Karaoz U."/>
            <person name="Brodie E.L."/>
            <person name="Williams K.H."/>
            <person name="Hubbard S.S."/>
            <person name="Banfield J.F."/>
        </authorList>
    </citation>
    <scope>NUCLEOTIDE SEQUENCE [LARGE SCALE GENOMIC DNA]</scope>
</reference>
<proteinExistence type="predicted"/>
<protein>
    <submittedName>
        <fullName evidence="1">Uncharacterized protein</fullName>
    </submittedName>
</protein>
<evidence type="ECO:0000313" key="2">
    <source>
        <dbReference type="Proteomes" id="UP000176988"/>
    </source>
</evidence>
<dbReference type="EMBL" id="MGFG01000004">
    <property type="protein sequence ID" value="OGM01581.1"/>
    <property type="molecule type" value="Genomic_DNA"/>
</dbReference>
<dbReference type="AlphaFoldDB" id="A0A1F7WFI0"/>
<dbReference type="Proteomes" id="UP000176988">
    <property type="component" value="Unassembled WGS sequence"/>
</dbReference>
<sequence>MEEAKSSKKVRQKFLTAEIEHLIETNRLAIQARSMSASKRGIGRTSIVVVCMDGRTHQAETALGLDKTTTVRFASGGGKIELNDFLRLHAPLLTNDGSRVTILLTTHEVVGYPNLGCAAFNCDMPEQRRYFTALRQSLAQRLPEAWIHAVSHDTSTDGLWAIELDQRNEAFVELVKSGGKPLPKTQPNKAHGEYGIYVGDQLHAWVAGYNTYFHISSAAPSLRGDLDIALSVMLHHSKVDLSNKPIVLLLDRPTGDDPVSTEQYNQARIMTEDFLRSSKVTELMESGRIRLVELETNPTTWSGRVVTTID</sequence>
<evidence type="ECO:0000313" key="1">
    <source>
        <dbReference type="EMBL" id="OGM01581.1"/>
    </source>
</evidence>
<gene>
    <name evidence="1" type="ORF">A2480_01555</name>
</gene>
<name>A0A1F7WFI0_9BACT</name>